<feature type="signal peptide" evidence="9">
    <location>
        <begin position="1"/>
        <end position="22"/>
    </location>
</feature>
<reference evidence="11" key="3">
    <citation type="submission" date="2025-09" db="UniProtKB">
        <authorList>
            <consortium name="Ensembl"/>
        </authorList>
    </citation>
    <scope>IDENTIFICATION</scope>
    <source>
        <strain evidence="11">Isolate ISIS603380</strain>
    </source>
</reference>
<feature type="region of interest" description="Disordered" evidence="7">
    <location>
        <begin position="428"/>
        <end position="456"/>
    </location>
</feature>
<keyword evidence="2" id="KW-0597">Phosphoprotein</keyword>
<feature type="compositionally biased region" description="Polar residues" evidence="7">
    <location>
        <begin position="975"/>
        <end position="984"/>
    </location>
</feature>
<feature type="transmembrane region" description="Helical" evidence="8">
    <location>
        <begin position="600"/>
        <end position="620"/>
    </location>
</feature>
<dbReference type="InParanoid" id="G3TJ29"/>
<evidence type="ECO:0000256" key="7">
    <source>
        <dbReference type="SAM" id="MobiDB-lite"/>
    </source>
</evidence>
<dbReference type="STRING" id="9785.ENSLAFP00000014710"/>
<dbReference type="InterPro" id="IPR059081">
    <property type="entry name" value="PRRT3-4"/>
</dbReference>
<reference evidence="11 12" key="1">
    <citation type="submission" date="2009-06" db="EMBL/GenBank/DDBJ databases">
        <title>The Genome Sequence of Loxodonta africana (African elephant).</title>
        <authorList>
            <person name="Di Palma F."/>
            <person name="Heiman D."/>
            <person name="Young S."/>
            <person name="Johnson J."/>
            <person name="Lander E.S."/>
            <person name="Lindblad-Toh K."/>
        </authorList>
    </citation>
    <scope>NUCLEOTIDE SEQUENCE [LARGE SCALE GENOMIC DNA]</scope>
    <source>
        <strain evidence="11 12">Isolate ISIS603380</strain>
    </source>
</reference>
<feature type="compositionally biased region" description="Low complexity" evidence="7">
    <location>
        <begin position="438"/>
        <end position="456"/>
    </location>
</feature>
<proteinExistence type="predicted"/>
<gene>
    <name evidence="11" type="primary">PRRT3</name>
</gene>
<name>G3TJ29_LOXAF</name>
<feature type="transmembrane region" description="Helical" evidence="8">
    <location>
        <begin position="573"/>
        <end position="594"/>
    </location>
</feature>
<feature type="region of interest" description="Disordered" evidence="7">
    <location>
        <begin position="842"/>
        <end position="875"/>
    </location>
</feature>
<feature type="compositionally biased region" description="Low complexity" evidence="7">
    <location>
        <begin position="862"/>
        <end position="874"/>
    </location>
</feature>
<evidence type="ECO:0000259" key="10">
    <source>
        <dbReference type="Pfam" id="PF25987"/>
    </source>
</evidence>
<feature type="region of interest" description="Disordered" evidence="7">
    <location>
        <begin position="263"/>
        <end position="416"/>
    </location>
</feature>
<evidence type="ECO:0000256" key="1">
    <source>
        <dbReference type="ARBA" id="ARBA00004141"/>
    </source>
</evidence>
<evidence type="ECO:0000313" key="12">
    <source>
        <dbReference type="Proteomes" id="UP000007646"/>
    </source>
</evidence>
<dbReference type="eggNOG" id="ENOG502QSMJ">
    <property type="taxonomic scope" value="Eukaryota"/>
</dbReference>
<feature type="transmembrane region" description="Helical" evidence="8">
    <location>
        <begin position="503"/>
        <end position="521"/>
    </location>
</feature>
<dbReference type="InterPro" id="IPR043242">
    <property type="entry name" value="PRRT3"/>
</dbReference>
<comment type="subcellular location">
    <subcellularLocation>
        <location evidence="1">Membrane</location>
        <topology evidence="1">Multi-pass membrane protein</topology>
    </subcellularLocation>
</comment>
<dbReference type="GeneTree" id="ENSGT00730000111360"/>
<feature type="region of interest" description="Disordered" evidence="7">
    <location>
        <begin position="118"/>
        <end position="189"/>
    </location>
</feature>
<feature type="transmembrane region" description="Helical" evidence="8">
    <location>
        <begin position="474"/>
        <end position="496"/>
    </location>
</feature>
<feature type="compositionally biased region" description="Pro residues" evidence="7">
    <location>
        <begin position="948"/>
        <end position="958"/>
    </location>
</feature>
<evidence type="ECO:0000256" key="6">
    <source>
        <dbReference type="ARBA" id="ARBA00023136"/>
    </source>
</evidence>
<keyword evidence="6 8" id="KW-0472">Membrane</keyword>
<evidence type="ECO:0000256" key="9">
    <source>
        <dbReference type="SAM" id="SignalP"/>
    </source>
</evidence>
<dbReference type="OMA" id="SEVQPRC"/>
<keyword evidence="12" id="KW-1185">Reference proteome</keyword>
<feature type="chain" id="PRO_5003455097" evidence="9">
    <location>
        <begin position="23"/>
        <end position="984"/>
    </location>
</feature>
<evidence type="ECO:0000256" key="3">
    <source>
        <dbReference type="ARBA" id="ARBA00022692"/>
    </source>
</evidence>
<keyword evidence="3 8" id="KW-0812">Transmembrane</keyword>
<accession>G3TJ29</accession>
<keyword evidence="4 9" id="KW-0732">Signal</keyword>
<dbReference type="FunCoup" id="G3TJ29">
    <property type="interactions" value="10"/>
</dbReference>
<dbReference type="AlphaFoldDB" id="G3TJ29"/>
<dbReference type="Pfam" id="PF25987">
    <property type="entry name" value="PRRT3"/>
    <property type="match status" value="1"/>
</dbReference>
<evidence type="ECO:0000256" key="4">
    <source>
        <dbReference type="ARBA" id="ARBA00022729"/>
    </source>
</evidence>
<feature type="region of interest" description="Disordered" evidence="7">
    <location>
        <begin position="944"/>
        <end position="984"/>
    </location>
</feature>
<evidence type="ECO:0000256" key="2">
    <source>
        <dbReference type="ARBA" id="ARBA00022553"/>
    </source>
</evidence>
<dbReference type="Ensembl" id="ENSLAFT00000017539.2">
    <property type="protein sequence ID" value="ENSLAFP00000014710.2"/>
    <property type="gene ID" value="ENSLAFG00000017542.2"/>
</dbReference>
<reference evidence="11" key="2">
    <citation type="submission" date="2025-08" db="UniProtKB">
        <authorList>
            <consortium name="Ensembl"/>
        </authorList>
    </citation>
    <scope>IDENTIFICATION</scope>
    <source>
        <strain evidence="11">Isolate ISIS603380</strain>
    </source>
</reference>
<dbReference type="PANTHER" id="PTHR47400:SF1">
    <property type="entry name" value="PROLINE-RICH TRANSMEMBRANE PROTEIN 3"/>
    <property type="match status" value="1"/>
</dbReference>
<feature type="transmembrane region" description="Helical" evidence="8">
    <location>
        <begin position="541"/>
        <end position="561"/>
    </location>
</feature>
<evidence type="ECO:0000313" key="11">
    <source>
        <dbReference type="Ensembl" id="ENSLAFP00000014710.2"/>
    </source>
</evidence>
<keyword evidence="5 8" id="KW-1133">Transmembrane helix</keyword>
<dbReference type="Proteomes" id="UP000007646">
    <property type="component" value="Unassembled WGS sequence"/>
</dbReference>
<organism evidence="11 12">
    <name type="scientific">Loxodonta africana</name>
    <name type="common">African elephant</name>
    <dbReference type="NCBI Taxonomy" id="9785"/>
    <lineage>
        <taxon>Eukaryota</taxon>
        <taxon>Metazoa</taxon>
        <taxon>Chordata</taxon>
        <taxon>Craniata</taxon>
        <taxon>Vertebrata</taxon>
        <taxon>Euteleostomi</taxon>
        <taxon>Mammalia</taxon>
        <taxon>Eutheria</taxon>
        <taxon>Afrotheria</taxon>
        <taxon>Proboscidea</taxon>
        <taxon>Elephantidae</taxon>
        <taxon>Loxodonta</taxon>
    </lineage>
</organism>
<feature type="region of interest" description="Disordered" evidence="7">
    <location>
        <begin position="784"/>
        <end position="808"/>
    </location>
</feature>
<feature type="region of interest" description="Disordered" evidence="7">
    <location>
        <begin position="31"/>
        <end position="106"/>
    </location>
</feature>
<dbReference type="HOGENOM" id="CLU_304190_0_0_1"/>
<feature type="transmembrane region" description="Helical" evidence="8">
    <location>
        <begin position="640"/>
        <end position="661"/>
    </location>
</feature>
<feature type="domain" description="Proline-rich transmembrane protein 3/4" evidence="10">
    <location>
        <begin position="450"/>
        <end position="721"/>
    </location>
</feature>
<feature type="compositionally biased region" description="Basic and acidic residues" evidence="7">
    <location>
        <begin position="33"/>
        <end position="47"/>
    </location>
</feature>
<evidence type="ECO:0000256" key="8">
    <source>
        <dbReference type="SAM" id="Phobius"/>
    </source>
</evidence>
<evidence type="ECO:0000256" key="5">
    <source>
        <dbReference type="ARBA" id="ARBA00022989"/>
    </source>
</evidence>
<dbReference type="PANTHER" id="PTHR47400">
    <property type="entry name" value="PROLINE-RICH TRANSMEMBRANE PROTEIN 3"/>
    <property type="match status" value="1"/>
</dbReference>
<feature type="region of interest" description="Disordered" evidence="7">
    <location>
        <begin position="199"/>
        <end position="218"/>
    </location>
</feature>
<sequence length="984" mass="101968">MWTMTPCTCGLLLLLLLPPLGAGPALGRGLSKPLEDSEPHLIPEAHPKGPVGTKSQALDIFSENPREEHSWNSGVPQTPAKEAPGRRADAPLGPALRGPKAAHGDEREGLLVTGDLQTARGPRSQGWTGPPDPQEPLEQEALVPHPMGPPHLTYIPTTPRLQLGVATVLPSPGEPGGQAGQQPPRDEGLTAEAKVRIPETPHSDHQSPPYIPGPHWGTVVRPILTEKGGDKEDFQEAARGPLFTQQDPAAPDVGLVFPVEVASSQDPGAQPDLALARSLPPAEELPVESPKKAGAGNNQEVSSSAPPPKQADLPDAKGSPGPQPSGPPTSEAPDGQPKPEIAAMNEADPISPQRVRGAVETPGTPKSLIPGPLDPGPATNRTESPVGALQPDEAEEWPGRPQSHPPAPPVQAPSTSRRGLIRVTTQRALAQPPPPEPSASSMASVPASSPPANVTAPPLRWGPLRRVLSFSWELHVYGVGALFLLPASLALATLAAAPAGPRLALVAAVLVLVASGLRSAYMLTDPYGSQARLGVRAGLVLYNLPFPLLLTALAALTLLGLGAGLPPPLQNPLLLGALASAHGVGLLTADLLLARPALNLLTQGLSCAWGAAVALGTLCLCRRCLLDGPRGWNASPGPRLLAVAGALGLLASGLQLAAALWLYPGPGRVGRFSWAWWGVHFWLRLLELTWALTLALAAVAAARPRPPTEHACWAKLLRLACPAPLGKSEVPERPNNCYAGPSGVGAGSLAISKSLIRNPAEGGLPATSNSGAWGSAASLGRCPQGGPGLSRSSMGPAPSLSELDLRPPSPINLSRSIDAALFREHLVRDSVFRRCGLRGLLSPPPGGALRPRRGSHPDAELEGAGSSLLRGRSRSLSDVRLRGPVPQHVVDEADTTAAAAAASGSSLDSFSRGSLKISWNPWRHGLSSVDSLPLDELPSTVHLLPAPSSAPVPAPARPGEPQAEAQPYCKPGDSRSASSDTIEL</sequence>
<protein>
    <submittedName>
        <fullName evidence="11">Proline rich transmembrane protein 3</fullName>
    </submittedName>
</protein>